<sequence length="505" mass="57653">MSPVSAVSSRERWYGMTMNTDFTDIKHPDNCAIPHLQPQFEAFTGCTLLIDKTKFIMYMNALLAGISLIAMIVTVPAVFLVVYSFEIENRTPCIPGTYVSYAYQIVEGLLGLTPPLLLLVWCYGWRNQVLFLYIPFMLLKIASFIAIWVTVADNWRVIVFSVTSFVYWILCTGYFKSFEQCGLWRSICLFTFPILLFIASFTMVQYLFPLFNRPVLTAVYRGIGHPLWYFIVIRLAAGCSIMWSRSSTSLTLLSMPFLFTGLKIYLGRYAETHLHFTFFVLINIGMISADVFRFLVYKWTRPWLIRLYASLANLQCCISKGGKVIKIDPIKQMVSPQHPQRQPLEQEANANAGEDSETQVITAHDHGAPPIDMRHHMCAAFADMMQVCIFLAEMTIEPVAIFNLTLAKCIMKYRFPWMEVDVSKAIAELLVAWVLQLVANAILLPWTRYNLNLSLPEVLRVFGLRKIIFTVTVICVIATLSMVRVMTLTAQGYPYIIQFCPSMQA</sequence>
<feature type="transmembrane region" description="Helical" evidence="1">
    <location>
        <begin position="250"/>
        <end position="270"/>
    </location>
</feature>
<feature type="transmembrane region" description="Helical" evidence="1">
    <location>
        <begin position="227"/>
        <end position="243"/>
    </location>
</feature>
<feature type="transmembrane region" description="Helical" evidence="1">
    <location>
        <begin position="61"/>
        <end position="81"/>
    </location>
</feature>
<evidence type="ECO:0000313" key="2">
    <source>
        <dbReference type="EMBL" id="CAD9041570.1"/>
    </source>
</evidence>
<accession>A0A7S1JF42</accession>
<dbReference type="EMBL" id="HBGA01144102">
    <property type="protein sequence ID" value="CAD9041570.1"/>
    <property type="molecule type" value="Transcribed_RNA"/>
</dbReference>
<reference evidence="2" key="1">
    <citation type="submission" date="2021-01" db="EMBL/GenBank/DDBJ databases">
        <authorList>
            <person name="Corre E."/>
            <person name="Pelletier E."/>
            <person name="Niang G."/>
            <person name="Scheremetjew M."/>
            <person name="Finn R."/>
            <person name="Kale V."/>
            <person name="Holt S."/>
            <person name="Cochrane G."/>
            <person name="Meng A."/>
            <person name="Brown T."/>
            <person name="Cohen L."/>
        </authorList>
    </citation>
    <scope>NUCLEOTIDE SEQUENCE</scope>
    <source>
        <strain evidence="2">NIES-381</strain>
    </source>
</reference>
<feature type="transmembrane region" description="Helical" evidence="1">
    <location>
        <begin position="101"/>
        <end position="123"/>
    </location>
</feature>
<feature type="transmembrane region" description="Helical" evidence="1">
    <location>
        <begin position="187"/>
        <end position="207"/>
    </location>
</feature>
<evidence type="ECO:0000256" key="1">
    <source>
        <dbReference type="SAM" id="Phobius"/>
    </source>
</evidence>
<proteinExistence type="predicted"/>
<feature type="transmembrane region" description="Helical" evidence="1">
    <location>
        <begin position="276"/>
        <end position="296"/>
    </location>
</feature>
<name>A0A7S1JF42_9EUGL</name>
<gene>
    <name evidence="2" type="ORF">EGYM00392_LOCUS52745</name>
</gene>
<keyword evidence="1" id="KW-0472">Membrane</keyword>
<keyword evidence="1" id="KW-1133">Transmembrane helix</keyword>
<dbReference type="AlphaFoldDB" id="A0A7S1JF42"/>
<feature type="transmembrane region" description="Helical" evidence="1">
    <location>
        <begin position="130"/>
        <end position="151"/>
    </location>
</feature>
<organism evidence="2">
    <name type="scientific">Eutreptiella gymnastica</name>
    <dbReference type="NCBI Taxonomy" id="73025"/>
    <lineage>
        <taxon>Eukaryota</taxon>
        <taxon>Discoba</taxon>
        <taxon>Euglenozoa</taxon>
        <taxon>Euglenida</taxon>
        <taxon>Spirocuta</taxon>
        <taxon>Euglenophyceae</taxon>
        <taxon>Eutreptiales</taxon>
        <taxon>Eutreptiaceae</taxon>
        <taxon>Eutreptiella</taxon>
    </lineage>
</organism>
<keyword evidence="1" id="KW-0812">Transmembrane</keyword>
<feature type="transmembrane region" description="Helical" evidence="1">
    <location>
        <begin position="157"/>
        <end position="175"/>
    </location>
</feature>
<feature type="transmembrane region" description="Helical" evidence="1">
    <location>
        <begin position="467"/>
        <end position="486"/>
    </location>
</feature>
<feature type="transmembrane region" description="Helical" evidence="1">
    <location>
        <begin position="425"/>
        <end position="447"/>
    </location>
</feature>
<protein>
    <submittedName>
        <fullName evidence="2">Uncharacterized protein</fullName>
    </submittedName>
</protein>